<evidence type="ECO:0000313" key="3">
    <source>
        <dbReference type="Proteomes" id="UP001153404"/>
    </source>
</evidence>
<name>A0A9X4KPI1_9BACL</name>
<reference evidence="2" key="1">
    <citation type="submission" date="2022-10" db="EMBL/GenBank/DDBJ databases">
        <title>Comparative genomic analysis of Cohnella hashimotonis sp. nov., isolated from the International Space Station.</title>
        <authorList>
            <person name="Simpson A."/>
            <person name="Venkateswaran K."/>
        </authorList>
    </citation>
    <scope>NUCLEOTIDE SEQUENCE</scope>
    <source>
        <strain evidence="2">DSM 28161</strain>
    </source>
</reference>
<comment type="caution">
    <text evidence="2">The sequence shown here is derived from an EMBL/GenBank/DDBJ whole genome shotgun (WGS) entry which is preliminary data.</text>
</comment>
<evidence type="ECO:0000256" key="1">
    <source>
        <dbReference type="SAM" id="Phobius"/>
    </source>
</evidence>
<organism evidence="2 3">
    <name type="scientific">Cohnella rhizosphaerae</name>
    <dbReference type="NCBI Taxonomy" id="1457232"/>
    <lineage>
        <taxon>Bacteria</taxon>
        <taxon>Bacillati</taxon>
        <taxon>Bacillota</taxon>
        <taxon>Bacilli</taxon>
        <taxon>Bacillales</taxon>
        <taxon>Paenibacillaceae</taxon>
        <taxon>Cohnella</taxon>
    </lineage>
</organism>
<gene>
    <name evidence="2" type="ORF">OMP40_02125</name>
</gene>
<keyword evidence="1" id="KW-0812">Transmembrane</keyword>
<protein>
    <submittedName>
        <fullName evidence="2">Uncharacterized protein</fullName>
    </submittedName>
</protein>
<evidence type="ECO:0000313" key="2">
    <source>
        <dbReference type="EMBL" id="MDG0808340.1"/>
    </source>
</evidence>
<dbReference type="Proteomes" id="UP001153404">
    <property type="component" value="Unassembled WGS sequence"/>
</dbReference>
<feature type="transmembrane region" description="Helical" evidence="1">
    <location>
        <begin position="12"/>
        <end position="32"/>
    </location>
</feature>
<accession>A0A9X4KPI1</accession>
<dbReference type="AlphaFoldDB" id="A0A9X4KPI1"/>
<keyword evidence="3" id="KW-1185">Reference proteome</keyword>
<sequence length="298" mass="31995">MTLEAALTMPTVMICVLFFIYLIHASIVAMALQGALSQTARQTASVWYPLSESLTAAEDASGSAAEVYSNWKDKLAGPQETVGKLAPYLPEPLSDWAERFAAGGWYPDALLAKEALEPRVAARLSKSMLPASRMKLTRVELPDSRDPAKAYLTLEAAYRLPFSFPWSGRPLILRASVRERVWTGGERLGSTAPEPNGGAGSLAFVSLEPSPVQRGRRVTLVLRADPGAAVDLKVVYKSGLSQARYLGAATADASGRVSWTWLVSGNTTPGEWAWEAEYSGGSLQRSFEVQAKSAGKGG</sequence>
<proteinExistence type="predicted"/>
<keyword evidence="1" id="KW-1133">Transmembrane helix</keyword>
<dbReference type="EMBL" id="JAPDIA010000001">
    <property type="protein sequence ID" value="MDG0808340.1"/>
    <property type="molecule type" value="Genomic_DNA"/>
</dbReference>
<dbReference type="RefSeq" id="WP_277528749.1">
    <property type="nucleotide sequence ID" value="NZ_JAPDIA010000001.1"/>
</dbReference>
<keyword evidence="1" id="KW-0472">Membrane</keyword>